<dbReference type="Pfam" id="PF02668">
    <property type="entry name" value="TauD"/>
    <property type="match status" value="1"/>
</dbReference>
<dbReference type="InterPro" id="IPR042098">
    <property type="entry name" value="TauD-like_sf"/>
</dbReference>
<accession>A0A1Q8S195</accession>
<reference evidence="3 4" key="1">
    <citation type="submission" date="2016-11" db="EMBL/GenBank/DDBJ databases">
        <title>Draft Genome Assembly of Colletotrichum chlorophyti a pathogen of herbaceous plants.</title>
        <authorList>
            <person name="Gan P."/>
            <person name="Narusaka M."/>
            <person name="Tsushima A."/>
            <person name="Narusaka Y."/>
            <person name="Takano Y."/>
            <person name="Shirasu K."/>
        </authorList>
    </citation>
    <scope>NUCLEOTIDE SEQUENCE [LARGE SCALE GENOMIC DNA]</scope>
    <source>
        <strain evidence="3 4">NTL11</strain>
    </source>
</reference>
<evidence type="ECO:0000259" key="2">
    <source>
        <dbReference type="Pfam" id="PF02668"/>
    </source>
</evidence>
<evidence type="ECO:0000313" key="4">
    <source>
        <dbReference type="Proteomes" id="UP000186583"/>
    </source>
</evidence>
<evidence type="ECO:0000256" key="1">
    <source>
        <dbReference type="ARBA" id="ARBA00023002"/>
    </source>
</evidence>
<dbReference type="Gene3D" id="3.60.130.10">
    <property type="entry name" value="Clavaminate synthase-like"/>
    <property type="match status" value="1"/>
</dbReference>
<dbReference type="InterPro" id="IPR050411">
    <property type="entry name" value="AlphaKG_dependent_hydroxylases"/>
</dbReference>
<dbReference type="EMBL" id="MPGH01000044">
    <property type="protein sequence ID" value="OLN94313.1"/>
    <property type="molecule type" value="Genomic_DNA"/>
</dbReference>
<dbReference type="PANTHER" id="PTHR10696">
    <property type="entry name" value="GAMMA-BUTYROBETAINE HYDROXYLASE-RELATED"/>
    <property type="match status" value="1"/>
</dbReference>
<keyword evidence="4" id="KW-1185">Reference proteome</keyword>
<gene>
    <name evidence="3" type="ORF">CCHL11_02947</name>
</gene>
<dbReference type="OrthoDB" id="5224680at2759"/>
<proteinExistence type="predicted"/>
<comment type="caution">
    <text evidence="3">The sequence shown here is derived from an EMBL/GenBank/DDBJ whole genome shotgun (WGS) entry which is preliminary data.</text>
</comment>
<dbReference type="Proteomes" id="UP000186583">
    <property type="component" value="Unassembled WGS sequence"/>
</dbReference>
<dbReference type="AlphaFoldDB" id="A0A1Q8S195"/>
<feature type="domain" description="TauD/TfdA-like" evidence="2">
    <location>
        <begin position="90"/>
        <end position="337"/>
    </location>
</feature>
<organism evidence="3 4">
    <name type="scientific">Colletotrichum chlorophyti</name>
    <dbReference type="NCBI Taxonomy" id="708187"/>
    <lineage>
        <taxon>Eukaryota</taxon>
        <taxon>Fungi</taxon>
        <taxon>Dikarya</taxon>
        <taxon>Ascomycota</taxon>
        <taxon>Pezizomycotina</taxon>
        <taxon>Sordariomycetes</taxon>
        <taxon>Hypocreomycetidae</taxon>
        <taxon>Glomerellales</taxon>
        <taxon>Glomerellaceae</taxon>
        <taxon>Colletotrichum</taxon>
    </lineage>
</organism>
<evidence type="ECO:0000313" key="3">
    <source>
        <dbReference type="EMBL" id="OLN94313.1"/>
    </source>
</evidence>
<sequence length="385" mass="42843">MASSAVGPVMGATKAAATHHNHRVDCYTPVTDVPGIPTDFPETVGVESAFTGPQYTSESQYTCHLTNAYYIELKTALKHFKGLGLDGDAVNRENFPLPTLGPVLDGIAHDVHHGRGFAVVRGIDPQQHSVEDLTVLYLGIQGYIANQRGRQDKRGNMLVHIVADNTTQAKADHHRHSTSSISFHTEETGDVVSWLTRSTAAAGGKCIIASAHTVYNVLAATRPDIIRTLARSDWPFALPRFQCRPILFHHDGKIVINFGRTPLMGNAAHPRPAHLPSLTPRQIEALDVVETIAKATQLEIQTQAGDIHFINNLAILHRREAFVNGQDTSEKRHLVRMRVRNEQLAWSIPVELQREWFDAFEKPGDRVWHLEPMPDAFFPLRKYPN</sequence>
<protein>
    <recommendedName>
        <fullName evidence="2">TauD/TfdA-like domain-containing protein</fullName>
    </recommendedName>
</protein>
<dbReference type="GO" id="GO:0016491">
    <property type="term" value="F:oxidoreductase activity"/>
    <property type="evidence" value="ECO:0007669"/>
    <property type="project" value="UniProtKB-KW"/>
</dbReference>
<dbReference type="SUPFAM" id="SSF51197">
    <property type="entry name" value="Clavaminate synthase-like"/>
    <property type="match status" value="1"/>
</dbReference>
<keyword evidence="1" id="KW-0560">Oxidoreductase</keyword>
<dbReference type="STRING" id="708187.A0A1Q8S195"/>
<dbReference type="PANTHER" id="PTHR10696:SF49">
    <property type="entry name" value="TAUD_TFDA-LIKE DOMAIN-CONTAINING PROTEIN"/>
    <property type="match status" value="1"/>
</dbReference>
<dbReference type="InterPro" id="IPR003819">
    <property type="entry name" value="TauD/TfdA-like"/>
</dbReference>
<name>A0A1Q8S195_9PEZI</name>